<feature type="domain" description="F-box" evidence="1">
    <location>
        <begin position="21"/>
        <end position="67"/>
    </location>
</feature>
<organism evidence="2 3">
    <name type="scientific">Dichanthelium oligosanthes</name>
    <dbReference type="NCBI Taxonomy" id="888268"/>
    <lineage>
        <taxon>Eukaryota</taxon>
        <taxon>Viridiplantae</taxon>
        <taxon>Streptophyta</taxon>
        <taxon>Embryophyta</taxon>
        <taxon>Tracheophyta</taxon>
        <taxon>Spermatophyta</taxon>
        <taxon>Magnoliopsida</taxon>
        <taxon>Liliopsida</taxon>
        <taxon>Poales</taxon>
        <taxon>Poaceae</taxon>
        <taxon>PACMAD clade</taxon>
        <taxon>Panicoideae</taxon>
        <taxon>Panicodae</taxon>
        <taxon>Paniceae</taxon>
        <taxon>Dichantheliinae</taxon>
        <taxon>Dichanthelium</taxon>
    </lineage>
</organism>
<sequence>MASSQNPLTSRTNDDDIASAASDGVFLPWDLLREILVRVPARPLCRLRAVCRSWRSLLTDDRFVAAHGARHPGPHFAVCVAAAGSPRADEVDVKFLDTSGCVVKRITVVGPSYFATVQPHLGLVLVRLITRPPLRVLDPATGAVSFLPDDDAHRGDPAYRSFVLGRAASAGAYRSFVLGRAASAGGDGEYKVLSVCLSNPPSLMMRSCKILTVGGGAWRDVPAPPALVERLATLTFEVAVAKGVVYCLAVRHPDWRIVAFDLTTEQWRPGLLHGPVPGRKTQQKSLAEVNGCLAAVTRSDSMMELWFLMGYGEGGQALWSKRCTVLIAPVIQPRHEDLVELEPLWVMDDGRVILWVRTRSNMWLDRPSIGALRMYDPRTETCTDVADMGKCIEFGVGVYTGNLLKVERAHGMEEP</sequence>
<dbReference type="EMBL" id="LWDX02019749">
    <property type="protein sequence ID" value="OEL33141.1"/>
    <property type="molecule type" value="Genomic_DNA"/>
</dbReference>
<evidence type="ECO:0000259" key="1">
    <source>
        <dbReference type="PROSITE" id="PS50181"/>
    </source>
</evidence>
<dbReference type="InterPro" id="IPR013187">
    <property type="entry name" value="F-box-assoc_dom_typ3"/>
</dbReference>
<dbReference type="Pfam" id="PF00646">
    <property type="entry name" value="F-box"/>
    <property type="match status" value="1"/>
</dbReference>
<name>A0A1E5W6X4_9POAL</name>
<protein>
    <recommendedName>
        <fullName evidence="1">F-box domain-containing protein</fullName>
    </recommendedName>
</protein>
<dbReference type="InterPro" id="IPR017451">
    <property type="entry name" value="F-box-assoc_interact_dom"/>
</dbReference>
<dbReference type="Pfam" id="PF08268">
    <property type="entry name" value="FBA_3"/>
    <property type="match status" value="1"/>
</dbReference>
<dbReference type="InterPro" id="IPR001810">
    <property type="entry name" value="F-box_dom"/>
</dbReference>
<dbReference type="NCBIfam" id="TIGR01640">
    <property type="entry name" value="F_box_assoc_1"/>
    <property type="match status" value="1"/>
</dbReference>
<keyword evidence="3" id="KW-1185">Reference proteome</keyword>
<dbReference type="STRING" id="888268.A0A1E5W6X4"/>
<proteinExistence type="predicted"/>
<accession>A0A1E5W6X4</accession>
<dbReference type="SMART" id="SM00256">
    <property type="entry name" value="FBOX"/>
    <property type="match status" value="1"/>
</dbReference>
<comment type="caution">
    <text evidence="2">The sequence shown here is derived from an EMBL/GenBank/DDBJ whole genome shotgun (WGS) entry which is preliminary data.</text>
</comment>
<dbReference type="PROSITE" id="PS50181">
    <property type="entry name" value="FBOX"/>
    <property type="match status" value="1"/>
</dbReference>
<dbReference type="Proteomes" id="UP000095767">
    <property type="component" value="Unassembled WGS sequence"/>
</dbReference>
<evidence type="ECO:0000313" key="2">
    <source>
        <dbReference type="EMBL" id="OEL33141.1"/>
    </source>
</evidence>
<dbReference type="PANTHER" id="PTHR31111">
    <property type="entry name" value="BNAA05G37150D PROTEIN-RELATED"/>
    <property type="match status" value="1"/>
</dbReference>
<dbReference type="CDD" id="cd22157">
    <property type="entry name" value="F-box_AtFBW1-like"/>
    <property type="match status" value="1"/>
</dbReference>
<dbReference type="InterPro" id="IPR036047">
    <property type="entry name" value="F-box-like_dom_sf"/>
</dbReference>
<dbReference type="SUPFAM" id="SSF81383">
    <property type="entry name" value="F-box domain"/>
    <property type="match status" value="1"/>
</dbReference>
<dbReference type="Gene3D" id="1.20.1280.50">
    <property type="match status" value="1"/>
</dbReference>
<gene>
    <name evidence="2" type="ORF">BAE44_0005839</name>
</gene>
<evidence type="ECO:0000313" key="3">
    <source>
        <dbReference type="Proteomes" id="UP000095767"/>
    </source>
</evidence>
<dbReference type="AlphaFoldDB" id="A0A1E5W6X4"/>
<reference evidence="2 3" key="1">
    <citation type="submission" date="2016-09" db="EMBL/GenBank/DDBJ databases">
        <title>The draft genome of Dichanthelium oligosanthes: A C3 panicoid grass species.</title>
        <authorList>
            <person name="Studer A.J."/>
            <person name="Schnable J.C."/>
            <person name="Brutnell T.P."/>
        </authorList>
    </citation>
    <scope>NUCLEOTIDE SEQUENCE [LARGE SCALE GENOMIC DNA]</scope>
    <source>
        <strain evidence="3">cv. Kellogg 1175</strain>
        <tissue evidence="2">Leaf</tissue>
    </source>
</reference>
<dbReference type="PANTHER" id="PTHR31111:SF133">
    <property type="entry name" value="OS07G0196600 PROTEIN"/>
    <property type="match status" value="1"/>
</dbReference>
<dbReference type="OrthoDB" id="594359at2759"/>